<dbReference type="OrthoDB" id="8246888at2"/>
<evidence type="ECO:0000313" key="1">
    <source>
        <dbReference type="EMBL" id="VIO75738.1"/>
    </source>
</evidence>
<accession>A0A508TNB8</accession>
<keyword evidence="2" id="KW-1185">Reference proteome</keyword>
<organism evidence="1 2">
    <name type="scientific">Bradyrhizobium ivorense</name>
    <dbReference type="NCBI Taxonomy" id="2511166"/>
    <lineage>
        <taxon>Bacteria</taxon>
        <taxon>Pseudomonadati</taxon>
        <taxon>Pseudomonadota</taxon>
        <taxon>Alphaproteobacteria</taxon>
        <taxon>Hyphomicrobiales</taxon>
        <taxon>Nitrobacteraceae</taxon>
        <taxon>Bradyrhizobium</taxon>
    </lineage>
</organism>
<comment type="caution">
    <text evidence="1">The sequence shown here is derived from an EMBL/GenBank/DDBJ whole genome shotgun (WGS) entry which is preliminary data.</text>
</comment>
<dbReference type="RefSeq" id="WP_139484428.1">
    <property type="nucleotide sequence ID" value="NZ_CAADFB020000030.1"/>
</dbReference>
<proteinExistence type="predicted"/>
<dbReference type="AlphaFoldDB" id="A0A508TNB8"/>
<gene>
    <name evidence="1" type="ORF">CI1B_60770</name>
</gene>
<reference evidence="1" key="1">
    <citation type="submission" date="2019-02" db="EMBL/GenBank/DDBJ databases">
        <authorList>
            <person name="Pothier F.J."/>
        </authorList>
    </citation>
    <scope>NUCLEOTIDE SEQUENCE</scope>
    <source>
        <strain evidence="1">CI-1B</strain>
    </source>
</reference>
<dbReference type="Proteomes" id="UP000328092">
    <property type="component" value="Unassembled WGS sequence"/>
</dbReference>
<sequence length="74" mass="8216">MPYALFDRDKQIDRAFPTEKQAWEHALISGLVLDVPVADEAGGQVLPAGYHMKQIPGDEVFEPAPAWKLPKEVS</sequence>
<dbReference type="EMBL" id="CAADFC020000025">
    <property type="protein sequence ID" value="VIO75738.1"/>
    <property type="molecule type" value="Genomic_DNA"/>
</dbReference>
<name>A0A508TNB8_9BRAD</name>
<protein>
    <submittedName>
        <fullName evidence="1">Uncharacterized protein</fullName>
    </submittedName>
</protein>
<evidence type="ECO:0000313" key="2">
    <source>
        <dbReference type="Proteomes" id="UP000328092"/>
    </source>
</evidence>